<comment type="similarity">
    <text evidence="1 2">Belongs to the GST superfamily.</text>
</comment>
<evidence type="ECO:0000259" key="4">
    <source>
        <dbReference type="PROSITE" id="PS50405"/>
    </source>
</evidence>
<evidence type="ECO:0008006" key="6">
    <source>
        <dbReference type="Google" id="ProtNLM"/>
    </source>
</evidence>
<dbReference type="InterPro" id="IPR036249">
    <property type="entry name" value="Thioredoxin-like_sf"/>
</dbReference>
<evidence type="ECO:0000256" key="2">
    <source>
        <dbReference type="RuleBase" id="RU003494"/>
    </source>
</evidence>
<dbReference type="InterPro" id="IPR010987">
    <property type="entry name" value="Glutathione-S-Trfase_C-like"/>
</dbReference>
<dbReference type="SFLD" id="SFLDG00358">
    <property type="entry name" value="Main_(cytGST)"/>
    <property type="match status" value="1"/>
</dbReference>
<evidence type="ECO:0000256" key="1">
    <source>
        <dbReference type="ARBA" id="ARBA00007409"/>
    </source>
</evidence>
<gene>
    <name evidence="5" type="ORF">FOPG_17016</name>
</gene>
<dbReference type="PANTHER" id="PTHR44051:SF9">
    <property type="entry name" value="GLUTATHIONE S-TRANSFERASE 1"/>
    <property type="match status" value="1"/>
</dbReference>
<dbReference type="Gene3D" id="3.40.30.10">
    <property type="entry name" value="Glutaredoxin"/>
    <property type="match status" value="1"/>
</dbReference>
<dbReference type="SFLD" id="SFLDS00019">
    <property type="entry name" value="Glutathione_Transferase_(cytos"/>
    <property type="match status" value="1"/>
</dbReference>
<dbReference type="SUPFAM" id="SSF47616">
    <property type="entry name" value="GST C-terminal domain-like"/>
    <property type="match status" value="1"/>
</dbReference>
<dbReference type="HOGENOM" id="CLU_011226_15_5_1"/>
<accession>X0H4C0</accession>
<dbReference type="OrthoDB" id="2309723at2759"/>
<dbReference type="InterPro" id="IPR036282">
    <property type="entry name" value="Glutathione-S-Trfase_C_sf"/>
</dbReference>
<organism evidence="5">
    <name type="scientific">Fusarium oxysporum f. sp. conglutinans race 2 54008</name>
    <dbReference type="NCBI Taxonomy" id="1089457"/>
    <lineage>
        <taxon>Eukaryota</taxon>
        <taxon>Fungi</taxon>
        <taxon>Dikarya</taxon>
        <taxon>Ascomycota</taxon>
        <taxon>Pezizomycotina</taxon>
        <taxon>Sordariomycetes</taxon>
        <taxon>Hypocreomycetidae</taxon>
        <taxon>Hypocreales</taxon>
        <taxon>Nectriaceae</taxon>
        <taxon>Fusarium</taxon>
        <taxon>Fusarium oxysporum species complex</taxon>
    </lineage>
</organism>
<protein>
    <recommendedName>
        <fullName evidence="6">Glutathione S-transferase</fullName>
    </recommendedName>
</protein>
<dbReference type="InterPro" id="IPR004045">
    <property type="entry name" value="Glutathione_S-Trfase_N"/>
</dbReference>
<dbReference type="Proteomes" id="UP000030676">
    <property type="component" value="Unassembled WGS sequence"/>
</dbReference>
<dbReference type="Gene3D" id="1.20.1050.10">
    <property type="match status" value="1"/>
</dbReference>
<proteinExistence type="inferred from homology"/>
<evidence type="ECO:0000259" key="3">
    <source>
        <dbReference type="PROSITE" id="PS50404"/>
    </source>
</evidence>
<dbReference type="SUPFAM" id="SSF52833">
    <property type="entry name" value="Thioredoxin-like"/>
    <property type="match status" value="1"/>
</dbReference>
<dbReference type="PANTHER" id="PTHR44051">
    <property type="entry name" value="GLUTATHIONE S-TRANSFERASE-RELATED"/>
    <property type="match status" value="1"/>
</dbReference>
<dbReference type="AlphaFoldDB" id="X0H4C0"/>
<name>X0H4C0_FUSOX</name>
<feature type="domain" description="GST N-terminal" evidence="3">
    <location>
        <begin position="5"/>
        <end position="88"/>
    </location>
</feature>
<feature type="domain" description="GST C-terminal" evidence="4">
    <location>
        <begin position="94"/>
        <end position="224"/>
    </location>
</feature>
<dbReference type="Pfam" id="PF02798">
    <property type="entry name" value="GST_N"/>
    <property type="match status" value="1"/>
</dbReference>
<dbReference type="PROSITE" id="PS50405">
    <property type="entry name" value="GST_CTER"/>
    <property type="match status" value="1"/>
</dbReference>
<dbReference type="InterPro" id="IPR040079">
    <property type="entry name" value="Glutathione_S-Trfase"/>
</dbReference>
<dbReference type="CDD" id="cd03046">
    <property type="entry name" value="GST_N_GTT1_like"/>
    <property type="match status" value="1"/>
</dbReference>
<reference evidence="5" key="1">
    <citation type="submission" date="2011-11" db="EMBL/GenBank/DDBJ databases">
        <title>The Genome Sequence of Fusarium oxysporum PHW808.</title>
        <authorList>
            <consortium name="The Broad Institute Genome Sequencing Platform"/>
            <person name="Ma L.-J."/>
            <person name="Gale L.R."/>
            <person name="Schwartz D.C."/>
            <person name="Zhou S."/>
            <person name="Corby-Kistler H."/>
            <person name="Young S.K."/>
            <person name="Zeng Q."/>
            <person name="Gargeya S."/>
            <person name="Fitzgerald M."/>
            <person name="Haas B."/>
            <person name="Abouelleil A."/>
            <person name="Alvarado L."/>
            <person name="Arachchi H.M."/>
            <person name="Berlin A."/>
            <person name="Brown A."/>
            <person name="Chapman S.B."/>
            <person name="Chen Z."/>
            <person name="Dunbar C."/>
            <person name="Freedman E."/>
            <person name="Gearin G."/>
            <person name="Goldberg J."/>
            <person name="Griggs A."/>
            <person name="Gujja S."/>
            <person name="Heiman D."/>
            <person name="Howarth C."/>
            <person name="Larson L."/>
            <person name="Lui A."/>
            <person name="MacDonald P.J.P."/>
            <person name="Montmayeur A."/>
            <person name="Murphy C."/>
            <person name="Neiman D."/>
            <person name="Pearson M."/>
            <person name="Priest M."/>
            <person name="Roberts A."/>
            <person name="Saif S."/>
            <person name="Shea T."/>
            <person name="Shenoy N."/>
            <person name="Sisk P."/>
            <person name="Stolte C."/>
            <person name="Sykes S."/>
            <person name="Wortman J."/>
            <person name="Nusbaum C."/>
            <person name="Birren B."/>
        </authorList>
    </citation>
    <scope>NUCLEOTIDE SEQUENCE [LARGE SCALE GENOMIC DNA]</scope>
    <source>
        <strain evidence="5">54008</strain>
    </source>
</reference>
<dbReference type="Pfam" id="PF00043">
    <property type="entry name" value="GST_C"/>
    <property type="match status" value="1"/>
</dbReference>
<dbReference type="InterPro" id="IPR004046">
    <property type="entry name" value="GST_C"/>
</dbReference>
<reference evidence="5" key="2">
    <citation type="submission" date="2014-03" db="EMBL/GenBank/DDBJ databases">
        <title>The Genome Annotation of Fusarium oxysporum PHW808.</title>
        <authorList>
            <consortium name="The Broad Institute Genomics Platform"/>
            <person name="Ma L.-J."/>
            <person name="Corby-Kistler H."/>
            <person name="Broz K."/>
            <person name="Gale L.R."/>
            <person name="Jonkers W."/>
            <person name="O'Donnell K."/>
            <person name="Ploetz R."/>
            <person name="Steinberg C."/>
            <person name="Schwartz D.C."/>
            <person name="VanEtten H."/>
            <person name="Zhou S."/>
            <person name="Young S.K."/>
            <person name="Zeng Q."/>
            <person name="Gargeya S."/>
            <person name="Fitzgerald M."/>
            <person name="Abouelleil A."/>
            <person name="Alvarado L."/>
            <person name="Chapman S.B."/>
            <person name="Gainer-Dewar J."/>
            <person name="Goldberg J."/>
            <person name="Griggs A."/>
            <person name="Gujja S."/>
            <person name="Hansen M."/>
            <person name="Howarth C."/>
            <person name="Imamovic A."/>
            <person name="Ireland A."/>
            <person name="Larimer J."/>
            <person name="McCowan C."/>
            <person name="Murphy C."/>
            <person name="Pearson M."/>
            <person name="Poon T.W."/>
            <person name="Priest M."/>
            <person name="Roberts A."/>
            <person name="Saif S."/>
            <person name="Shea T."/>
            <person name="Sykes S."/>
            <person name="Wortman J."/>
            <person name="Nusbaum C."/>
            <person name="Birren B."/>
        </authorList>
    </citation>
    <scope>NUCLEOTIDE SEQUENCE</scope>
    <source>
        <strain evidence="5">54008</strain>
    </source>
</reference>
<sequence length="224" mass="24965">MDTKASDITLYFLNGSRAIRVAWLLEELGLSYKLVTSPRGANGHAPLEFKAQIPTRLGNSPTIQDGDLVIQESIAIMGYLCETYSTSSRLFPSEPLARAKVREWMAAAEGTFMLYALTILYTRMQMPQEAAQYVPLLEDRFSPNVRNALEWLEAELKGSPSKGQFLVGTDLTAADIMMGFGIEVIFTRKLGTERGNWPMIEKWLAGLTGRPAYKKAVERTGYSL</sequence>
<dbReference type="EMBL" id="KK033404">
    <property type="protein sequence ID" value="EXL66835.1"/>
    <property type="molecule type" value="Genomic_DNA"/>
</dbReference>
<dbReference type="PROSITE" id="PS50404">
    <property type="entry name" value="GST_NTER"/>
    <property type="match status" value="1"/>
</dbReference>
<evidence type="ECO:0000313" key="5">
    <source>
        <dbReference type="EMBL" id="EXL66835.1"/>
    </source>
</evidence>